<reference evidence="3 4" key="1">
    <citation type="journal article" date="2016" name="J. Microbiol.">
        <title>Dankookia rubra gen. nov., sp. nov., an alphaproteobacterium isolated from sediment of a shallow stream.</title>
        <authorList>
            <person name="Kim W.H."/>
            <person name="Kim D.H."/>
            <person name="Kang K."/>
            <person name="Ahn T.Y."/>
        </authorList>
    </citation>
    <scope>NUCLEOTIDE SEQUENCE [LARGE SCALE GENOMIC DNA]</scope>
    <source>
        <strain evidence="3 4">JCM30602</strain>
    </source>
</reference>
<protein>
    <submittedName>
        <fullName evidence="3">Glycosyl hydrolase family protein</fullName>
    </submittedName>
</protein>
<evidence type="ECO:0000256" key="1">
    <source>
        <dbReference type="ARBA" id="ARBA00006865"/>
    </source>
</evidence>
<name>A0A4R5QGE2_9PROT</name>
<dbReference type="InterPro" id="IPR000757">
    <property type="entry name" value="Beta-glucanase-like"/>
</dbReference>
<dbReference type="Pfam" id="PF00722">
    <property type="entry name" value="Glyco_hydro_16"/>
    <property type="match status" value="1"/>
</dbReference>
<feature type="domain" description="GH16" evidence="2">
    <location>
        <begin position="143"/>
        <end position="273"/>
    </location>
</feature>
<proteinExistence type="inferred from homology"/>
<sequence>MVATVAALPPLASMDFDWQSADFSYLANDTGQGFGTGSPLELHAAGWDFSWLPDNLPPKLSPGVTFYIPNLPDIPTGGSVDTNVDPSKGWVETFDHGPGRLSRVWGEGVDFSVLGQVTIHRTASDGDSGMMVPPVGSPDSGNGYGLFSWTLSTAGRIGVYADVWPGTDKWPGPELDMLEFTPEGKAYSTIHWKAENGTADGINAFSSYGMDGFDATQKHTYSLLWKQGQLSGFVDGHQMWSTTDHVPLDYAHGGENLALGIGVQTSWNKQFQDAGIDNSITIYDAGWSPIG</sequence>
<keyword evidence="3" id="KW-0378">Hydrolase</keyword>
<dbReference type="EMBL" id="SMSJ01000012">
    <property type="protein sequence ID" value="TDH62362.1"/>
    <property type="molecule type" value="Genomic_DNA"/>
</dbReference>
<keyword evidence="4" id="KW-1185">Reference proteome</keyword>
<organism evidence="3 4">
    <name type="scientific">Dankookia rubra</name>
    <dbReference type="NCBI Taxonomy" id="1442381"/>
    <lineage>
        <taxon>Bacteria</taxon>
        <taxon>Pseudomonadati</taxon>
        <taxon>Pseudomonadota</taxon>
        <taxon>Alphaproteobacteria</taxon>
        <taxon>Acetobacterales</taxon>
        <taxon>Roseomonadaceae</taxon>
        <taxon>Dankookia</taxon>
    </lineage>
</organism>
<dbReference type="AlphaFoldDB" id="A0A4R5QGE2"/>
<comment type="similarity">
    <text evidence="1">Belongs to the glycosyl hydrolase 16 family.</text>
</comment>
<dbReference type="SUPFAM" id="SSF49899">
    <property type="entry name" value="Concanavalin A-like lectins/glucanases"/>
    <property type="match status" value="1"/>
</dbReference>
<dbReference type="Proteomes" id="UP000295096">
    <property type="component" value="Unassembled WGS sequence"/>
</dbReference>
<dbReference type="RefSeq" id="WP_133288876.1">
    <property type="nucleotide sequence ID" value="NZ_SMSJ01000012.1"/>
</dbReference>
<dbReference type="GO" id="GO:0005975">
    <property type="term" value="P:carbohydrate metabolic process"/>
    <property type="evidence" value="ECO:0007669"/>
    <property type="project" value="InterPro"/>
</dbReference>
<evidence type="ECO:0000259" key="2">
    <source>
        <dbReference type="Pfam" id="PF00722"/>
    </source>
</evidence>
<evidence type="ECO:0000313" key="4">
    <source>
        <dbReference type="Proteomes" id="UP000295096"/>
    </source>
</evidence>
<accession>A0A4R5QGE2</accession>
<gene>
    <name evidence="3" type="ORF">E2C06_12195</name>
</gene>
<evidence type="ECO:0000313" key="3">
    <source>
        <dbReference type="EMBL" id="TDH62362.1"/>
    </source>
</evidence>
<comment type="caution">
    <text evidence="3">The sequence shown here is derived from an EMBL/GenBank/DDBJ whole genome shotgun (WGS) entry which is preliminary data.</text>
</comment>
<dbReference type="OrthoDB" id="7279826at2"/>
<dbReference type="Gene3D" id="2.60.120.200">
    <property type="match status" value="1"/>
</dbReference>
<dbReference type="GO" id="GO:0004553">
    <property type="term" value="F:hydrolase activity, hydrolyzing O-glycosyl compounds"/>
    <property type="evidence" value="ECO:0007669"/>
    <property type="project" value="InterPro"/>
</dbReference>
<dbReference type="InterPro" id="IPR013320">
    <property type="entry name" value="ConA-like_dom_sf"/>
</dbReference>